<name>A0A0T6DSA8_9GAMM</name>
<evidence type="ECO:0008006" key="3">
    <source>
        <dbReference type="Google" id="ProtNLM"/>
    </source>
</evidence>
<dbReference type="AlphaFoldDB" id="A0A0T6DSA8"/>
<reference evidence="1 2" key="1">
    <citation type="submission" date="2015-11" db="EMBL/GenBank/DDBJ databases">
        <title>Permanent draft genome of Psychrobacter piscatorii LQ58.</title>
        <authorList>
            <person name="Zhou M."/>
            <person name="Dong B."/>
            <person name="Liu Q."/>
        </authorList>
    </citation>
    <scope>NUCLEOTIDE SEQUENCE [LARGE SCALE GENOMIC DNA]</scope>
    <source>
        <strain evidence="1 2">LQ58</strain>
    </source>
</reference>
<protein>
    <recommendedName>
        <fullName evidence="3">ATP-grasp domain-containing protein</fullName>
    </recommendedName>
</protein>
<proteinExistence type="predicted"/>
<organism evidence="1 2">
    <name type="scientific">Psychrobacter piscatorii</name>
    <dbReference type="NCBI Taxonomy" id="554343"/>
    <lineage>
        <taxon>Bacteria</taxon>
        <taxon>Pseudomonadati</taxon>
        <taxon>Pseudomonadota</taxon>
        <taxon>Gammaproteobacteria</taxon>
        <taxon>Moraxellales</taxon>
        <taxon>Moraxellaceae</taxon>
        <taxon>Psychrobacter</taxon>
    </lineage>
</organism>
<dbReference type="STRING" id="554343.AS194_06785"/>
<evidence type="ECO:0000313" key="2">
    <source>
        <dbReference type="Proteomes" id="UP000051202"/>
    </source>
</evidence>
<keyword evidence="2" id="KW-1185">Reference proteome</keyword>
<gene>
    <name evidence="1" type="ORF">AS194_06785</name>
</gene>
<dbReference type="EMBL" id="LNDJ01000056">
    <property type="protein sequence ID" value="KRU22852.1"/>
    <property type="molecule type" value="Genomic_DNA"/>
</dbReference>
<dbReference type="SUPFAM" id="SSF56059">
    <property type="entry name" value="Glutathione synthetase ATP-binding domain-like"/>
    <property type="match status" value="1"/>
</dbReference>
<comment type="caution">
    <text evidence="1">The sequence shown here is derived from an EMBL/GenBank/DDBJ whole genome shotgun (WGS) entry which is preliminary data.</text>
</comment>
<accession>A0A0T6DSA8</accession>
<sequence length="327" mass="37846">MVVSVFLFTLPDGSFGSAGQSWKILDLKKLVSKLEFEVVIKNINEIGTTSFNDNDILIYTSSENKEIRTFLKNNLFYLKDKIRLIPSYDILMAHEDKSFQEVWKKKEGFGNIIGKSLFDINDHILPFPKVVKSAQGAGSSGVFLVRKNSDLKKVEKAFFSKTPKNKLISIQRKIKLNREEYEKYQYRRKAFNLFIEQEFIPKLKHDFKVLVFGDRYFTLKRSIRKNDFRASGSGKFEFIVPPQEVLDYAKNIASILDNPYLSLDIAQSESGCHLIEFQGTNFGPYTLLNAPYFYKCVSGDWQKTDNSKDLEDNYAHALNQYMSNIYD</sequence>
<dbReference type="Proteomes" id="UP000051202">
    <property type="component" value="Unassembled WGS sequence"/>
</dbReference>
<dbReference type="Gene3D" id="3.30.470.20">
    <property type="entry name" value="ATP-grasp fold, B domain"/>
    <property type="match status" value="1"/>
</dbReference>
<evidence type="ECO:0000313" key="1">
    <source>
        <dbReference type="EMBL" id="KRU22852.1"/>
    </source>
</evidence>